<proteinExistence type="inferred from homology"/>
<dbReference type="SUPFAM" id="SSF52490">
    <property type="entry name" value="Tubulin nucleotide-binding domain-like"/>
    <property type="match status" value="1"/>
</dbReference>
<comment type="function">
    <text evidence="8 10">Tubulin is the major constituent of microtubules, a cylinder consisting of laterally associated linear protofilaments composed of alpha- and beta-tubulin heterodimers. Microtubules grow by the addition of GTP-tubulin dimers to the microtubule end, where a stabilizing cap forms. Below the cap, tubulin dimers are in GDP-bound state, owing to GTPase activity of alpha-tubulin.</text>
</comment>
<evidence type="ECO:0000256" key="4">
    <source>
        <dbReference type="ARBA" id="ARBA00022701"/>
    </source>
</evidence>
<evidence type="ECO:0000256" key="9">
    <source>
        <dbReference type="ARBA" id="ARBA00049117"/>
    </source>
</evidence>
<dbReference type="FunFam" id="1.10.287.600:FF:000001">
    <property type="entry name" value="Tubulin alpha chain"/>
    <property type="match status" value="1"/>
</dbReference>
<gene>
    <name evidence="14" type="ORF">DLAC_00155</name>
</gene>
<evidence type="ECO:0000256" key="8">
    <source>
        <dbReference type="ARBA" id="ARBA00034296"/>
    </source>
</evidence>
<keyword evidence="7 10" id="KW-0342">GTP-binding</keyword>
<dbReference type="InterPro" id="IPR017975">
    <property type="entry name" value="Tubulin_CS"/>
</dbReference>
<feature type="coiled-coil region" evidence="11">
    <location>
        <begin position="423"/>
        <end position="450"/>
    </location>
</feature>
<accession>A0A152A8Z7</accession>
<dbReference type="Pfam" id="PF03953">
    <property type="entry name" value="Tubulin_C"/>
    <property type="match status" value="1"/>
</dbReference>
<dbReference type="GO" id="GO:0005200">
    <property type="term" value="F:structural constituent of cytoskeleton"/>
    <property type="evidence" value="ECO:0007669"/>
    <property type="project" value="InterPro"/>
</dbReference>
<evidence type="ECO:0000259" key="13">
    <source>
        <dbReference type="SMART" id="SM00865"/>
    </source>
</evidence>
<evidence type="ECO:0000256" key="10">
    <source>
        <dbReference type="RuleBase" id="RU000352"/>
    </source>
</evidence>
<dbReference type="GO" id="GO:0007017">
    <property type="term" value="P:microtubule-based process"/>
    <property type="evidence" value="ECO:0007669"/>
    <property type="project" value="InterPro"/>
</dbReference>
<evidence type="ECO:0000256" key="1">
    <source>
        <dbReference type="ARBA" id="ARBA00001946"/>
    </source>
</evidence>
<dbReference type="OMA" id="TRSVCMI"/>
<organism evidence="14 15">
    <name type="scientific">Tieghemostelium lacteum</name>
    <name type="common">Slime mold</name>
    <name type="synonym">Dictyostelium lacteum</name>
    <dbReference type="NCBI Taxonomy" id="361077"/>
    <lineage>
        <taxon>Eukaryota</taxon>
        <taxon>Amoebozoa</taxon>
        <taxon>Evosea</taxon>
        <taxon>Eumycetozoa</taxon>
        <taxon>Dictyostelia</taxon>
        <taxon>Dictyosteliales</taxon>
        <taxon>Raperosteliaceae</taxon>
        <taxon>Tieghemostelium</taxon>
    </lineage>
</organism>
<dbReference type="SUPFAM" id="SSF55307">
    <property type="entry name" value="Tubulin C-terminal domain-like"/>
    <property type="match status" value="1"/>
</dbReference>
<name>A0A152A8Z7_TIELA</name>
<evidence type="ECO:0000313" key="15">
    <source>
        <dbReference type="Proteomes" id="UP000076078"/>
    </source>
</evidence>
<dbReference type="STRING" id="361077.A0A152A8Z7"/>
<evidence type="ECO:0000259" key="12">
    <source>
        <dbReference type="SMART" id="SM00864"/>
    </source>
</evidence>
<sequence>MGREIISIHVGQAGLQAGISAWELYCLEHGIDVDGTMKEEVKINNKKNDISCEAFFSEGTNNKYVPRSVFVDLEPSVIDEIQAGEYKRLFHPEQMICGKEDAANNYARGHYTVGKEIIDVTVDRIRKLAEECQGLQGFFIFHSVGGGTGSGFGSLLLQKLALEYGKKSKLDFCIYPSPQLSTSVVEPYNSVLSTHSLLEHTDASFMMDNESKYDIIRRQLGVDRPSYQNLNRLIAQVISTLSASLRFPGQLNVDVNEFRTNLIPFPRTHFVLSSIAPLVSKEKSDHENVSVSAITSAVFSTNNLLATCDPKLGKYMSCCLLYRGKISPNEVNTALAEVKASKSKSVQFVEWSQTGFKVGINDVPSCQPKGADLAKTDKSLIMLSNTTAISQIFSRLNSKFDLMFQRRAFVHWYVGEGMEEGEFAEAKEDLLALEKDYESLAENEQQEEEEY</sequence>
<dbReference type="InterPro" id="IPR036525">
    <property type="entry name" value="Tubulin/FtsZ_GTPase_sf"/>
</dbReference>
<dbReference type="Gene3D" id="3.30.1330.20">
    <property type="entry name" value="Tubulin/FtsZ, C-terminal domain"/>
    <property type="match status" value="1"/>
</dbReference>
<dbReference type="AlphaFoldDB" id="A0A152A8Z7"/>
<dbReference type="EMBL" id="LODT01000001">
    <property type="protein sequence ID" value="KYR02696.1"/>
    <property type="molecule type" value="Genomic_DNA"/>
</dbReference>
<dbReference type="SMART" id="SM00864">
    <property type="entry name" value="Tubulin"/>
    <property type="match status" value="1"/>
</dbReference>
<keyword evidence="15" id="KW-1185">Reference proteome</keyword>
<dbReference type="InterPro" id="IPR008280">
    <property type="entry name" value="Tub_FtsZ_C"/>
</dbReference>
<dbReference type="InterPro" id="IPR023123">
    <property type="entry name" value="Tubulin_C"/>
</dbReference>
<dbReference type="FunFam" id="3.40.50.1440:FF:000004">
    <property type="entry name" value="Tubulin alpha chain"/>
    <property type="match status" value="1"/>
</dbReference>
<feature type="domain" description="Tubulin/FtsZ 2-layer sandwich" evidence="13">
    <location>
        <begin position="251"/>
        <end position="398"/>
    </location>
</feature>
<dbReference type="InterPro" id="IPR002452">
    <property type="entry name" value="Alpha_tubulin"/>
</dbReference>
<dbReference type="Proteomes" id="UP000076078">
    <property type="component" value="Unassembled WGS sequence"/>
</dbReference>
<dbReference type="GO" id="GO:0016787">
    <property type="term" value="F:hydrolase activity"/>
    <property type="evidence" value="ECO:0007669"/>
    <property type="project" value="UniProtKB-KW"/>
</dbReference>
<evidence type="ECO:0000256" key="5">
    <source>
        <dbReference type="ARBA" id="ARBA00022741"/>
    </source>
</evidence>
<comment type="cofactor">
    <cofactor evidence="1">
        <name>Mg(2+)</name>
        <dbReference type="ChEBI" id="CHEBI:18420"/>
    </cofactor>
</comment>
<dbReference type="InterPro" id="IPR018316">
    <property type="entry name" value="Tubulin/FtsZ_2-layer-sand-dom"/>
</dbReference>
<keyword evidence="11" id="KW-0175">Coiled coil</keyword>
<comment type="catalytic activity">
    <reaction evidence="9">
        <text>GTP + H2O = GDP + phosphate + H(+)</text>
        <dbReference type="Rhea" id="RHEA:19669"/>
        <dbReference type="ChEBI" id="CHEBI:15377"/>
        <dbReference type="ChEBI" id="CHEBI:15378"/>
        <dbReference type="ChEBI" id="CHEBI:37565"/>
        <dbReference type="ChEBI" id="CHEBI:43474"/>
        <dbReference type="ChEBI" id="CHEBI:58189"/>
    </reaction>
    <physiologicalReaction direction="left-to-right" evidence="9">
        <dbReference type="Rhea" id="RHEA:19670"/>
    </physiologicalReaction>
</comment>
<comment type="subunit">
    <text evidence="3 10">Dimer of alpha and beta chains. A typical microtubule is a hollow water-filled tube with an outer diameter of 25 nm and an inner diameter of 15 nM. Alpha-beta heterodimers associate head-to-tail to form protofilaments running lengthwise along the microtubule wall with the beta-tubulin subunit facing the microtubule plus end conferring a structural polarity. Microtubules usually have 13 protofilaments but different protofilament numbers can be found in some organisms and specialized cells.</text>
</comment>
<dbReference type="GO" id="GO:0005525">
    <property type="term" value="F:GTP binding"/>
    <property type="evidence" value="ECO:0007669"/>
    <property type="project" value="UniProtKB-UniRule"/>
</dbReference>
<dbReference type="CDD" id="cd02186">
    <property type="entry name" value="alpha_tubulin"/>
    <property type="match status" value="1"/>
</dbReference>
<evidence type="ECO:0000256" key="11">
    <source>
        <dbReference type="SAM" id="Coils"/>
    </source>
</evidence>
<evidence type="ECO:0000256" key="7">
    <source>
        <dbReference type="ARBA" id="ARBA00023134"/>
    </source>
</evidence>
<keyword evidence="5 10" id="KW-0547">Nucleotide-binding</keyword>
<keyword evidence="6" id="KW-0378">Hydrolase</keyword>
<evidence type="ECO:0000256" key="6">
    <source>
        <dbReference type="ARBA" id="ARBA00022801"/>
    </source>
</evidence>
<dbReference type="SMART" id="SM00865">
    <property type="entry name" value="Tubulin_C"/>
    <property type="match status" value="1"/>
</dbReference>
<dbReference type="OrthoDB" id="1844at2759"/>
<feature type="domain" description="Tubulin/FtsZ GTPase" evidence="12">
    <location>
        <begin position="52"/>
        <end position="249"/>
    </location>
</feature>
<dbReference type="InterPro" id="IPR000217">
    <property type="entry name" value="Tubulin"/>
</dbReference>
<dbReference type="Pfam" id="PF00091">
    <property type="entry name" value="Tubulin"/>
    <property type="match status" value="1"/>
</dbReference>
<comment type="similarity">
    <text evidence="2 10">Belongs to the tubulin family.</text>
</comment>
<comment type="caution">
    <text evidence="14">The sequence shown here is derived from an EMBL/GenBank/DDBJ whole genome shotgun (WGS) entry which is preliminary data.</text>
</comment>
<reference evidence="14 15" key="1">
    <citation type="submission" date="2015-12" db="EMBL/GenBank/DDBJ databases">
        <title>Dictyostelia acquired genes for synthesis and detection of signals that induce cell-type specialization by lateral gene transfer from prokaryotes.</title>
        <authorList>
            <person name="Gloeckner G."/>
            <person name="Schaap P."/>
        </authorList>
    </citation>
    <scope>NUCLEOTIDE SEQUENCE [LARGE SCALE GENOMIC DNA]</scope>
    <source>
        <strain evidence="14 15">TK</strain>
    </source>
</reference>
<dbReference type="Gene3D" id="1.10.287.600">
    <property type="entry name" value="Helix hairpin bin"/>
    <property type="match status" value="1"/>
</dbReference>
<evidence type="ECO:0000256" key="2">
    <source>
        <dbReference type="ARBA" id="ARBA00009636"/>
    </source>
</evidence>
<dbReference type="PRINTS" id="PR01162">
    <property type="entry name" value="ALPHATUBULIN"/>
</dbReference>
<keyword evidence="4 10" id="KW-0493">Microtubule</keyword>
<evidence type="ECO:0000256" key="3">
    <source>
        <dbReference type="ARBA" id="ARBA00011747"/>
    </source>
</evidence>
<dbReference type="PRINTS" id="PR01161">
    <property type="entry name" value="TUBULIN"/>
</dbReference>
<dbReference type="GO" id="GO:0005874">
    <property type="term" value="C:microtubule"/>
    <property type="evidence" value="ECO:0007669"/>
    <property type="project" value="UniProtKB-KW"/>
</dbReference>
<dbReference type="PROSITE" id="PS00227">
    <property type="entry name" value="TUBULIN"/>
    <property type="match status" value="1"/>
</dbReference>
<protein>
    <recommendedName>
        <fullName evidence="10">Tubulin alpha chain</fullName>
    </recommendedName>
</protein>
<dbReference type="InterPro" id="IPR003008">
    <property type="entry name" value="Tubulin_FtsZ_GTPase"/>
</dbReference>
<dbReference type="Gene3D" id="3.40.50.1440">
    <property type="entry name" value="Tubulin/FtsZ, GTPase domain"/>
    <property type="match status" value="1"/>
</dbReference>
<dbReference type="InterPro" id="IPR037103">
    <property type="entry name" value="Tubulin/FtsZ-like_C"/>
</dbReference>
<dbReference type="InParanoid" id="A0A152A8Z7"/>
<evidence type="ECO:0000313" key="14">
    <source>
        <dbReference type="EMBL" id="KYR02696.1"/>
    </source>
</evidence>
<dbReference type="PANTHER" id="PTHR11588">
    <property type="entry name" value="TUBULIN"/>
    <property type="match status" value="1"/>
</dbReference>